<dbReference type="PANTHER" id="PTHR30193:SF41">
    <property type="entry name" value="DIACETYLCHITOBIOSE UPTAKE SYSTEM PERMEASE PROTEIN NGCF"/>
    <property type="match status" value="1"/>
</dbReference>
<keyword evidence="6 7" id="KW-0472">Membrane</keyword>
<evidence type="ECO:0000256" key="5">
    <source>
        <dbReference type="ARBA" id="ARBA00022989"/>
    </source>
</evidence>
<protein>
    <submittedName>
        <fullName evidence="9">Sugar ABC transporter permease</fullName>
    </submittedName>
</protein>
<dbReference type="PANTHER" id="PTHR30193">
    <property type="entry name" value="ABC TRANSPORTER PERMEASE PROTEIN"/>
    <property type="match status" value="1"/>
</dbReference>
<dbReference type="RefSeq" id="WP_203908541.1">
    <property type="nucleotide sequence ID" value="NZ_BONY01000014.1"/>
</dbReference>
<proteinExistence type="inferred from homology"/>
<accession>A0A8J3VFM5</accession>
<dbReference type="GO" id="GO:0005886">
    <property type="term" value="C:plasma membrane"/>
    <property type="evidence" value="ECO:0007669"/>
    <property type="project" value="UniProtKB-SubCell"/>
</dbReference>
<dbReference type="InterPro" id="IPR035906">
    <property type="entry name" value="MetI-like_sf"/>
</dbReference>
<evidence type="ECO:0000256" key="3">
    <source>
        <dbReference type="ARBA" id="ARBA00022475"/>
    </source>
</evidence>
<evidence type="ECO:0000256" key="6">
    <source>
        <dbReference type="ARBA" id="ARBA00023136"/>
    </source>
</evidence>
<feature type="transmembrane region" description="Helical" evidence="7">
    <location>
        <begin position="158"/>
        <end position="181"/>
    </location>
</feature>
<name>A0A8J3VFM5_9ACTN</name>
<organism evidence="9 10">
    <name type="scientific">Rhizocola hellebori</name>
    <dbReference type="NCBI Taxonomy" id="1392758"/>
    <lineage>
        <taxon>Bacteria</taxon>
        <taxon>Bacillati</taxon>
        <taxon>Actinomycetota</taxon>
        <taxon>Actinomycetes</taxon>
        <taxon>Micromonosporales</taxon>
        <taxon>Micromonosporaceae</taxon>
        <taxon>Rhizocola</taxon>
    </lineage>
</organism>
<keyword evidence="4 7" id="KW-0812">Transmembrane</keyword>
<keyword evidence="10" id="KW-1185">Reference proteome</keyword>
<evidence type="ECO:0000313" key="10">
    <source>
        <dbReference type="Proteomes" id="UP000612899"/>
    </source>
</evidence>
<evidence type="ECO:0000259" key="8">
    <source>
        <dbReference type="PROSITE" id="PS50928"/>
    </source>
</evidence>
<comment type="similarity">
    <text evidence="7">Belongs to the binding-protein-dependent transport system permease family.</text>
</comment>
<evidence type="ECO:0000313" key="9">
    <source>
        <dbReference type="EMBL" id="GIH04660.1"/>
    </source>
</evidence>
<dbReference type="InterPro" id="IPR000515">
    <property type="entry name" value="MetI-like"/>
</dbReference>
<dbReference type="InterPro" id="IPR051393">
    <property type="entry name" value="ABC_transporter_permease"/>
</dbReference>
<dbReference type="Proteomes" id="UP000612899">
    <property type="component" value="Unassembled WGS sequence"/>
</dbReference>
<feature type="transmembrane region" description="Helical" evidence="7">
    <location>
        <begin position="263"/>
        <end position="285"/>
    </location>
</feature>
<dbReference type="AlphaFoldDB" id="A0A8J3VFM5"/>
<feature type="transmembrane region" description="Helical" evidence="7">
    <location>
        <begin position="12"/>
        <end position="32"/>
    </location>
</feature>
<dbReference type="EMBL" id="BONY01000014">
    <property type="protein sequence ID" value="GIH04660.1"/>
    <property type="molecule type" value="Genomic_DNA"/>
</dbReference>
<keyword evidence="5 7" id="KW-1133">Transmembrane helix</keyword>
<feature type="domain" description="ABC transmembrane type-1" evidence="8">
    <location>
        <begin position="72"/>
        <end position="284"/>
    </location>
</feature>
<comment type="subcellular location">
    <subcellularLocation>
        <location evidence="1 7">Cell membrane</location>
        <topology evidence="1 7">Multi-pass membrane protein</topology>
    </subcellularLocation>
</comment>
<evidence type="ECO:0000256" key="4">
    <source>
        <dbReference type="ARBA" id="ARBA00022692"/>
    </source>
</evidence>
<feature type="transmembrane region" description="Helical" evidence="7">
    <location>
        <begin position="214"/>
        <end position="232"/>
    </location>
</feature>
<dbReference type="CDD" id="cd06261">
    <property type="entry name" value="TM_PBP2"/>
    <property type="match status" value="1"/>
</dbReference>
<dbReference type="Pfam" id="PF00528">
    <property type="entry name" value="BPD_transp_1"/>
    <property type="match status" value="1"/>
</dbReference>
<comment type="caution">
    <text evidence="9">The sequence shown here is derived from an EMBL/GenBank/DDBJ whole genome shotgun (WGS) entry which is preliminary data.</text>
</comment>
<reference evidence="9" key="1">
    <citation type="submission" date="2021-01" db="EMBL/GenBank/DDBJ databases">
        <title>Whole genome shotgun sequence of Rhizocola hellebori NBRC 109834.</title>
        <authorList>
            <person name="Komaki H."/>
            <person name="Tamura T."/>
        </authorList>
    </citation>
    <scope>NUCLEOTIDE SEQUENCE</scope>
    <source>
        <strain evidence="9">NBRC 109834</strain>
    </source>
</reference>
<dbReference type="PROSITE" id="PS50928">
    <property type="entry name" value="ABC_TM1"/>
    <property type="match status" value="1"/>
</dbReference>
<gene>
    <name evidence="9" type="ORF">Rhe02_27270</name>
</gene>
<keyword evidence="3" id="KW-1003">Cell membrane</keyword>
<feature type="transmembrane region" description="Helical" evidence="7">
    <location>
        <begin position="109"/>
        <end position="129"/>
    </location>
</feature>
<keyword evidence="2 7" id="KW-0813">Transport</keyword>
<evidence type="ECO:0000256" key="1">
    <source>
        <dbReference type="ARBA" id="ARBA00004651"/>
    </source>
</evidence>
<dbReference type="GO" id="GO:0055085">
    <property type="term" value="P:transmembrane transport"/>
    <property type="evidence" value="ECO:0007669"/>
    <property type="project" value="InterPro"/>
</dbReference>
<evidence type="ECO:0000256" key="2">
    <source>
        <dbReference type="ARBA" id="ARBA00022448"/>
    </source>
</evidence>
<dbReference type="Gene3D" id="1.10.3720.10">
    <property type="entry name" value="MetI-like"/>
    <property type="match status" value="1"/>
</dbReference>
<evidence type="ECO:0000256" key="7">
    <source>
        <dbReference type="RuleBase" id="RU363032"/>
    </source>
</evidence>
<sequence>MGKSLATRVRDNLTAYGFMAAGIAVFALFSWYPLVRGVILSFQQVNFVTDPEWVGLANFKAIFDDPLFWTAWKNTLVFTGIALLLGYVVPFALAVLINEVRHAKGFFRVAVYLPVMLPPIVVVLLWKYFYDPGNGLFNAILKGVHLPTLQWHQSSSTAMLSLVLVSTWANMGGALIMYLAALQNIPGELYEAAEMEGASIWQRLRHVTIPQMRFILLVLLLLQIVATMQVFIEPFQLTGVTNTDTITVMVLIYRYAFAVNYDFGMAAAMSVLLFIVLGVFSALYLRLTRDEA</sequence>
<feature type="transmembrane region" description="Helical" evidence="7">
    <location>
        <begin position="76"/>
        <end position="97"/>
    </location>
</feature>
<dbReference type="SUPFAM" id="SSF161098">
    <property type="entry name" value="MetI-like"/>
    <property type="match status" value="1"/>
</dbReference>